<keyword evidence="4" id="KW-0235">DNA replication</keyword>
<evidence type="ECO:0000256" key="5">
    <source>
        <dbReference type="ARBA" id="ARBA00022723"/>
    </source>
</evidence>
<keyword evidence="9" id="KW-0234">DNA repair</keyword>
<evidence type="ECO:0000256" key="1">
    <source>
        <dbReference type="ARBA" id="ARBA00001946"/>
    </source>
</evidence>
<evidence type="ECO:0000259" key="18">
    <source>
        <dbReference type="PROSITE" id="PS51462"/>
    </source>
</evidence>
<name>A0A0P9CS39_9GAMM</name>
<evidence type="ECO:0000256" key="10">
    <source>
        <dbReference type="ARBA" id="ARBA00035861"/>
    </source>
</evidence>
<dbReference type="InterPro" id="IPR000086">
    <property type="entry name" value="NUDIX_hydrolase_dom"/>
</dbReference>
<comment type="catalytic activity">
    <reaction evidence="11">
        <text>8-oxo-GTP + H2O = 8-oxo-GMP + diphosphate + H(+)</text>
        <dbReference type="Rhea" id="RHEA:67616"/>
        <dbReference type="ChEBI" id="CHEBI:15377"/>
        <dbReference type="ChEBI" id="CHEBI:15378"/>
        <dbReference type="ChEBI" id="CHEBI:33019"/>
        <dbReference type="ChEBI" id="CHEBI:143553"/>
        <dbReference type="ChEBI" id="CHEBI:145694"/>
    </reaction>
</comment>
<keyword evidence="5" id="KW-0479">Metal-binding</keyword>
<dbReference type="Proteomes" id="UP000183104">
    <property type="component" value="Unassembled WGS sequence"/>
</dbReference>
<evidence type="ECO:0000256" key="3">
    <source>
        <dbReference type="ARBA" id="ARBA00022457"/>
    </source>
</evidence>
<keyword evidence="20" id="KW-1185">Reference proteome</keyword>
<dbReference type="GO" id="GO:0006260">
    <property type="term" value="P:DNA replication"/>
    <property type="evidence" value="ECO:0007669"/>
    <property type="project" value="UniProtKB-KW"/>
</dbReference>
<evidence type="ECO:0000256" key="11">
    <source>
        <dbReference type="ARBA" id="ARBA00036904"/>
    </source>
</evidence>
<proteinExistence type="inferred from homology"/>
<keyword evidence="6" id="KW-0227">DNA damage</keyword>
<dbReference type="InterPro" id="IPR047127">
    <property type="entry name" value="MutT-like"/>
</dbReference>
<dbReference type="InterPro" id="IPR020084">
    <property type="entry name" value="NUDIX_hydrolase_CS"/>
</dbReference>
<accession>A0A0P9CS39</accession>
<dbReference type="GO" id="GO:0044716">
    <property type="term" value="F:8-oxo-GDP phosphatase activity"/>
    <property type="evidence" value="ECO:0007669"/>
    <property type="project" value="TreeGrafter"/>
</dbReference>
<evidence type="ECO:0000256" key="13">
    <source>
        <dbReference type="ARBA" id="ARBA00040794"/>
    </source>
</evidence>
<comment type="catalytic activity">
    <reaction evidence="10">
        <text>8-oxo-dGTP + H2O = 8-oxo-dGMP + diphosphate + H(+)</text>
        <dbReference type="Rhea" id="RHEA:31575"/>
        <dbReference type="ChEBI" id="CHEBI:15377"/>
        <dbReference type="ChEBI" id="CHEBI:15378"/>
        <dbReference type="ChEBI" id="CHEBI:33019"/>
        <dbReference type="ChEBI" id="CHEBI:63224"/>
        <dbReference type="ChEBI" id="CHEBI:77896"/>
        <dbReference type="EC" id="3.6.1.55"/>
    </reaction>
</comment>
<evidence type="ECO:0000256" key="14">
    <source>
        <dbReference type="ARBA" id="ARBA00041592"/>
    </source>
</evidence>
<dbReference type="InterPro" id="IPR020476">
    <property type="entry name" value="Nudix_hydrolase"/>
</dbReference>
<comment type="similarity">
    <text evidence="2 17">Belongs to the Nudix hydrolase family.</text>
</comment>
<dbReference type="GO" id="GO:0008413">
    <property type="term" value="F:8-oxo-7,8-dihydroguanosine triphosphate pyrophosphatase activity"/>
    <property type="evidence" value="ECO:0007669"/>
    <property type="project" value="TreeGrafter"/>
</dbReference>
<protein>
    <recommendedName>
        <fullName evidence="13">8-oxo-dGTP diphosphatase</fullName>
        <ecNumber evidence="12">3.6.1.55</ecNumber>
    </recommendedName>
    <alternativeName>
        <fullName evidence="16">7,8-dihydro-8-oxoguanine-triphosphatase</fullName>
    </alternativeName>
    <alternativeName>
        <fullName evidence="15">Mutator protein MutT</fullName>
    </alternativeName>
    <alternativeName>
        <fullName evidence="14">dGTP pyrophosphohydrolase</fullName>
    </alternativeName>
</protein>
<reference evidence="20" key="1">
    <citation type="submission" date="2016-10" db="EMBL/GenBank/DDBJ databases">
        <authorList>
            <person name="Varghese N."/>
        </authorList>
    </citation>
    <scope>NUCLEOTIDE SEQUENCE [LARGE SCALE GENOMIC DNA]</scope>
    <source>
        <strain evidence="20">HL 19</strain>
    </source>
</reference>
<keyword evidence="3" id="KW-0515">Mutator protein</keyword>
<dbReference type="PRINTS" id="PR00502">
    <property type="entry name" value="NUDIXFAMILY"/>
</dbReference>
<dbReference type="Pfam" id="PF00293">
    <property type="entry name" value="NUDIX"/>
    <property type="match status" value="1"/>
</dbReference>
<keyword evidence="7 17" id="KW-0378">Hydrolase</keyword>
<evidence type="ECO:0000256" key="9">
    <source>
        <dbReference type="ARBA" id="ARBA00023204"/>
    </source>
</evidence>
<dbReference type="EMBL" id="FMUN01000002">
    <property type="protein sequence ID" value="SCY00958.1"/>
    <property type="molecule type" value="Genomic_DNA"/>
</dbReference>
<dbReference type="InterPro" id="IPR015797">
    <property type="entry name" value="NUDIX_hydrolase-like_dom_sf"/>
</dbReference>
<dbReference type="RefSeq" id="WP_054966477.1">
    <property type="nucleotide sequence ID" value="NZ_FMUN01000002.1"/>
</dbReference>
<feature type="domain" description="Nudix hydrolase" evidence="18">
    <location>
        <begin position="4"/>
        <end position="129"/>
    </location>
</feature>
<dbReference type="GO" id="GO:0046872">
    <property type="term" value="F:metal ion binding"/>
    <property type="evidence" value="ECO:0007669"/>
    <property type="project" value="UniProtKB-KW"/>
</dbReference>
<dbReference type="PATRIC" id="fig|381306.5.peg.751"/>
<evidence type="ECO:0000256" key="15">
    <source>
        <dbReference type="ARBA" id="ARBA00041979"/>
    </source>
</evidence>
<dbReference type="PROSITE" id="PS00893">
    <property type="entry name" value="NUDIX_BOX"/>
    <property type="match status" value="1"/>
</dbReference>
<evidence type="ECO:0000256" key="6">
    <source>
        <dbReference type="ARBA" id="ARBA00022763"/>
    </source>
</evidence>
<evidence type="ECO:0000313" key="20">
    <source>
        <dbReference type="Proteomes" id="UP000183104"/>
    </source>
</evidence>
<comment type="cofactor">
    <cofactor evidence="1">
        <name>Mg(2+)</name>
        <dbReference type="ChEBI" id="CHEBI:18420"/>
    </cofactor>
</comment>
<evidence type="ECO:0000256" key="17">
    <source>
        <dbReference type="RuleBase" id="RU003476"/>
    </source>
</evidence>
<dbReference type="CDD" id="cd03425">
    <property type="entry name" value="NUDIX_MutT_NudA_like"/>
    <property type="match status" value="1"/>
</dbReference>
<dbReference type="GO" id="GO:0044715">
    <property type="term" value="F:8-oxo-dGDP phosphatase activity"/>
    <property type="evidence" value="ECO:0007669"/>
    <property type="project" value="TreeGrafter"/>
</dbReference>
<evidence type="ECO:0000256" key="4">
    <source>
        <dbReference type="ARBA" id="ARBA00022705"/>
    </source>
</evidence>
<evidence type="ECO:0000256" key="8">
    <source>
        <dbReference type="ARBA" id="ARBA00022842"/>
    </source>
</evidence>
<dbReference type="STRING" id="381306.AN478_10015"/>
<gene>
    <name evidence="19" type="ORF">SAMN05661077_1034</name>
</gene>
<dbReference type="Gene3D" id="3.90.79.10">
    <property type="entry name" value="Nucleoside Triphosphate Pyrophosphohydrolase"/>
    <property type="match status" value="1"/>
</dbReference>
<dbReference type="GO" id="GO:0006281">
    <property type="term" value="P:DNA repair"/>
    <property type="evidence" value="ECO:0007669"/>
    <property type="project" value="UniProtKB-KW"/>
</dbReference>
<organism evidence="19 20">
    <name type="scientific">Thiohalorhabdus denitrificans</name>
    <dbReference type="NCBI Taxonomy" id="381306"/>
    <lineage>
        <taxon>Bacteria</taxon>
        <taxon>Pseudomonadati</taxon>
        <taxon>Pseudomonadota</taxon>
        <taxon>Gammaproteobacteria</taxon>
        <taxon>Thiohalorhabdales</taxon>
        <taxon>Thiohalorhabdaceae</taxon>
        <taxon>Thiohalorhabdus</taxon>
    </lineage>
</organism>
<dbReference type="PANTHER" id="PTHR47707:SF1">
    <property type="entry name" value="NUDIX HYDROLASE FAMILY PROTEIN"/>
    <property type="match status" value="1"/>
</dbReference>
<evidence type="ECO:0000313" key="19">
    <source>
        <dbReference type="EMBL" id="SCY00958.1"/>
    </source>
</evidence>
<keyword evidence="8" id="KW-0460">Magnesium</keyword>
<dbReference type="SUPFAM" id="SSF55811">
    <property type="entry name" value="Nudix"/>
    <property type="match status" value="1"/>
</dbReference>
<dbReference type="EC" id="3.6.1.55" evidence="12"/>
<evidence type="ECO:0000256" key="12">
    <source>
        <dbReference type="ARBA" id="ARBA00038905"/>
    </source>
</evidence>
<dbReference type="AlphaFoldDB" id="A0A0P9CS39"/>
<dbReference type="PROSITE" id="PS51462">
    <property type="entry name" value="NUDIX"/>
    <property type="match status" value="1"/>
</dbReference>
<dbReference type="PANTHER" id="PTHR47707">
    <property type="entry name" value="8-OXO-DGTP DIPHOSPHATASE"/>
    <property type="match status" value="1"/>
</dbReference>
<evidence type="ECO:0000256" key="16">
    <source>
        <dbReference type="ARBA" id="ARBA00042798"/>
    </source>
</evidence>
<evidence type="ECO:0000256" key="7">
    <source>
        <dbReference type="ARBA" id="ARBA00022801"/>
    </source>
</evidence>
<sequence length="139" mass="15344">MAVDPELHVAVGLVRREGCFLLGSRDPDRPGGGIWEFPGGKLEAGETAEAALHRELAEEVGIHVHSAHTYPAYDHRQRDYAVRLYPFLVMEFRGRPRGLEGQAVRWVAEAELWAEADAMPGANAPLLHHLAECGLFGPR</sequence>
<dbReference type="GO" id="GO:0035539">
    <property type="term" value="F:8-oxo-7,8-dihydrodeoxyguanosine triphosphate pyrophosphatase activity"/>
    <property type="evidence" value="ECO:0007669"/>
    <property type="project" value="UniProtKB-EC"/>
</dbReference>
<evidence type="ECO:0000256" key="2">
    <source>
        <dbReference type="ARBA" id="ARBA00005582"/>
    </source>
</evidence>